<keyword evidence="1" id="KW-0732">Signal</keyword>
<evidence type="ECO:0000313" key="2">
    <source>
        <dbReference type="EMBL" id="SDI74032.1"/>
    </source>
</evidence>
<dbReference type="AlphaFoldDB" id="A0A1G8N1J6"/>
<dbReference type="SUPFAM" id="SSF53187">
    <property type="entry name" value="Zn-dependent exopeptidases"/>
    <property type="match status" value="1"/>
</dbReference>
<feature type="chain" id="PRO_5011787255" description="Zinc carboxypeptidase" evidence="1">
    <location>
        <begin position="25"/>
        <end position="122"/>
    </location>
</feature>
<evidence type="ECO:0000256" key="1">
    <source>
        <dbReference type="SAM" id="SignalP"/>
    </source>
</evidence>
<name>A0A1G8N1J6_9BACI</name>
<organism evidence="2 3">
    <name type="scientific">Alteribacillus bidgolensis</name>
    <dbReference type="NCBI Taxonomy" id="930129"/>
    <lineage>
        <taxon>Bacteria</taxon>
        <taxon>Bacillati</taxon>
        <taxon>Bacillota</taxon>
        <taxon>Bacilli</taxon>
        <taxon>Bacillales</taxon>
        <taxon>Bacillaceae</taxon>
        <taxon>Alteribacillus</taxon>
    </lineage>
</organism>
<gene>
    <name evidence="2" type="ORF">SAMN05216352_11166</name>
</gene>
<proteinExistence type="predicted"/>
<accession>A0A1G8N1J6</accession>
<dbReference type="Proteomes" id="UP000199017">
    <property type="component" value="Unassembled WGS sequence"/>
</dbReference>
<dbReference type="EMBL" id="FNDU01000011">
    <property type="protein sequence ID" value="SDI74032.1"/>
    <property type="molecule type" value="Genomic_DNA"/>
</dbReference>
<sequence length="122" mass="13269">MRKICFLFLTMALLITQFPIGAMAPNGNAECRPLSDDPSYDGWVDHEQLKDRLGQIDGTSNGRVGVDVVGYSQLEREIFAARVGTGDRVLLVTSKIHGNEKTGTEALLQMLKTLGSSSGENK</sequence>
<evidence type="ECO:0008006" key="4">
    <source>
        <dbReference type="Google" id="ProtNLM"/>
    </source>
</evidence>
<keyword evidence="3" id="KW-1185">Reference proteome</keyword>
<dbReference type="STRING" id="930129.SAMN05216352_11166"/>
<reference evidence="2 3" key="1">
    <citation type="submission" date="2016-10" db="EMBL/GenBank/DDBJ databases">
        <authorList>
            <person name="de Groot N.N."/>
        </authorList>
    </citation>
    <scope>NUCLEOTIDE SEQUENCE [LARGE SCALE GENOMIC DNA]</scope>
    <source>
        <strain evidence="3">P4B,CCM 7963,CECT 7998,DSM 25260,IBRC-M 10614,KCTC 13821</strain>
    </source>
</reference>
<evidence type="ECO:0000313" key="3">
    <source>
        <dbReference type="Proteomes" id="UP000199017"/>
    </source>
</evidence>
<protein>
    <recommendedName>
        <fullName evidence="4">Zinc carboxypeptidase</fullName>
    </recommendedName>
</protein>
<dbReference type="Gene3D" id="3.40.630.10">
    <property type="entry name" value="Zn peptidases"/>
    <property type="match status" value="1"/>
</dbReference>
<feature type="signal peptide" evidence="1">
    <location>
        <begin position="1"/>
        <end position="24"/>
    </location>
</feature>